<dbReference type="SUPFAM" id="SSF47473">
    <property type="entry name" value="EF-hand"/>
    <property type="match status" value="1"/>
</dbReference>
<dbReference type="SMART" id="SM00291">
    <property type="entry name" value="ZnF_ZZ"/>
    <property type="match status" value="2"/>
</dbReference>
<dbReference type="SMART" id="SM01337">
    <property type="entry name" value="APC10"/>
    <property type="match status" value="1"/>
</dbReference>
<feature type="compositionally biased region" description="Polar residues" evidence="5">
    <location>
        <begin position="1972"/>
        <end position="1988"/>
    </location>
</feature>
<dbReference type="PROSITE" id="PS50135">
    <property type="entry name" value="ZF_ZZ_2"/>
    <property type="match status" value="2"/>
</dbReference>
<dbReference type="SMART" id="SM00054">
    <property type="entry name" value="EFh"/>
    <property type="match status" value="1"/>
</dbReference>
<sequence length="2939" mass="329623">MGNAPSHSSEDEAAAAGGESWGPHHDWAADSGMTPGPGPAAPALPPAPALLEPARLREAAAALRPSPPCESLVSRHHGALLRWLEERLGRGEESVTLEQFRELLEARGAGCSGEQFEEAFAQFDAEGDGTVDAENMLEALKNSSGANLQGELSHIIRQLQACSLVPGFIDIFSESKEGLGVHSSMILRFLHRNRLSSMVIPYPMLDHCNNMCTMRASVLKESLDELVQKEKESPGDLTGSPEMDKLKSIAKCYAYIETSSNPADIDKMTNGETSSYWQSDGSARSHWIRLKMKPDVVLRHLSIAVAATDQSYMPQQVTVAVGRNAIDLQEVRDVHIPSNVTGYVTLLENANISQLYVQINIKRCLSDGCDTRIHGLRAVGFQRVKKSGVSVSDASAIWYWSLLTSLVTASMETNPAFVQTVLRNTQKALQHMPPLSLSPGSTDGSTFLSPNILEEVDSFLIRITSCCSTPEVELTLLAFALARGSVAKVLSSLCTVTDHLDTHYDASSLISSMASVRQNLLLKYGKPLQLTLQACDVKGKEEKSGPENLLVEPWTRDGFLTETGKTRASTIFSTATESAFQVTQIRIMVRRGGIGAQCGLVFAYNSSSDKFHAEEHFKRFEKYDKWKLQEFRQFLKSRIGCSSDDLGEDDPIGWFELEEEWDEAEVKLQQCRVARYLMVKFLCTRQESAERLGVQGLSISGYLRPARAEAEQSVIGAHCRKDVEESVCGATLLLRTLQFIQQLAHDLVQQKESGLKYKSFLDFAGLDLQIFWNFYSKLKQNPREECICAQTLLLQLLQSCFSVLQRDSEAASEVGKAPRQSPKGLEAAKELYTHLCDVVDRMDGDSVPMEILKQEVRNTLLSGAAIFFPDRQTQRNHLFTMMKNVTEQEHKQSLQLTFRSLCTYFSDRDPGGLLLLPEKGNLADMNISEVLAVMRTLLSVAARECELLMLNKAQVEVGSVLFSLFWSVQGSLLSWCYLQLKSTDPGAKDLAIDLIEKYVEQFLASTRVILESLLSQYSGKTIVEKLCNSVFSMAARQLVIFLLDFCTLDISHCTLLREFSTLTELLRRLCSDPEGGLNKLDVETWQQERPVVLHTWTKESAHNYENNCHEVSVFVSPGATYFEVEFDERCETEKRYDYLEFTDARGGKTRYDTKVGTDKWPKKVTFKAGPRLQFLFHSDSSNNEWGYKFTVTAYGLPDVAVSWGLDLQLLVSRLMGRLASQCMALKSVHQLGSNMAVPQAKTALVLNSPLWKPVFRHQICPELGLEGGWPTHPQQDSKEVKNIPDDPCHHFLLDFAQSDPAQNFCGPYSELFKGFIQACRKQAPKTDIVAGSTIDQAVNATFAALVYRTPDLYEKLQKYVNCGGKTALSEEFAQVYSLADGIRIWMLEMKQKSLVSLGNEAEEKRGSEAAEVNPESLAKECIQKSLLLLKFLPMGISSKESCEKLVPTDETDHLRPLDKRQRTSSVVEEHFQASASPTEAAPAVGDRGPSLDVQPQLPPSSGPPATEVPSATAEEPSSPSTPTRRPPFTRGRLRLLSFRSMEEARPVPTVKEKYPVLKDVMDFIKDQSLSHESVVKVLSLRKAQAQSILEVLRIIQYCAESLGQPHCFHPPYILFLLELLTCQKEFTNYFGHLEGCGADLHKEIRDTYYRFVLFLVKAIKGFSSINDRSLLPALSCVQTALLHLLDMGWEPSDLTFFVDIQLPDLLMKMSQENISIHDSVISQWSEEDELADAKQNSEWMDECQDGMFEAWYEKIAQEDPEKQRKMHMFIARYCDLLNVDISCDGCDEIAPWHRYRCLQCSDMDLCKTCFLGGVKPEGHGDDHEMVNMEFTCDHCQGLIIGRRMNCNVCDDFDLCYGCYAAKKYSYGHLPTHSITAHPMVTIRISDRQRLIQPYIHNYAWLLFAALALYSAHLASSEEVDGEKLDPQACSSANTLRSQCMQLVGDCLMKAHQGKGLKALALLGVLPDGNSAPGGNQASPVTVPTQTAEEQLKKQVPQVAEEPSDSGPFVHCNGMSGVHKEVIPLDCKQRNKADESGSLMKDPSCKTQISDLPADATTPTELSDAENSEVLSQKPVEEKAVTPSPEQVFAECSQKRILGLLAAMLPPLKWDPTVPLIDLEHVLPLMFQVVISNAGHLNETYHLTLGLLGQLIIRLLPSEVDAAVIKVLSAKHNLRVGLDWACSMAEILRSLNSAPLWRDVIATFTDHCIKQLPFQLKHTNIFTLLVLVGFPQVLCVGSRCVYVDNANEPHNVIILKHFTEKNRAVIVDVKTRKRKTVKDYQLVQKGGGQECSDSQAQLSQYSQHFALIASHLLQTSMDSHCPEAVEATWVLSLALKGLYKTLKAQDFEETHATFLQTDLLKLLVKKCSKGTGFSKTWLLRDLEILSIMLYSSKKEINTLVEHEDLELEERGDQEEEVERSVSSPNEPEQKKLDPLESLDELTRICFLMAHDALNAPLHILRAIYELQMKRTDLFFLEVQKRFDGDELTTDERIRALAQRWQPSRSLRLEEQSAKAVDTDMIILPCLSRPTRCDKATAESNPVTQKLISCTESELQQSYAKQRRSKSAALLHKELNCKSKRAVRDYLFRVNEATAILYARHVLASLLAEWPGHVPVSEDILELSGPAHMTYIFDMFMQLEEKHRWEKILQKVLQGCRENMLGTMALAACQFMEEPGMEVQVRESKHPYNNNTNFEDKVHIPGAIYLSIKFDSQCNTEEGCDELAMSSSSDFQQDRHNFSGSQQKWKDFELPGDTLYYRFTSDMSNTEWGYKFTVTAGHLGRFQTGFEILKQMLSEERVVPHLPLAKIWEWLVGVACRQTGHQRLKAIHLLLRIVLCCTHSDLCDLSLLKPLWQLFTHMEYSLFEDVTQPGILLPLHRALTELFFVTENRAQELGLLQEYLLALTTDDHLLRCAAQALQNIAAISLAINYPNKATCLWNVEC</sequence>
<feature type="domain" description="ZZ-type" evidence="6">
    <location>
        <begin position="1778"/>
        <end position="1833"/>
    </location>
</feature>
<feature type="compositionally biased region" description="Pro residues" evidence="5">
    <location>
        <begin position="36"/>
        <end position="47"/>
    </location>
</feature>
<feature type="region of interest" description="Disordered" evidence="5">
    <location>
        <begin position="1447"/>
        <end position="1532"/>
    </location>
</feature>
<feature type="region of interest" description="Disordered" evidence="5">
    <location>
        <begin position="1970"/>
        <end position="1991"/>
    </location>
</feature>
<evidence type="ECO:0000259" key="8">
    <source>
        <dbReference type="PROSITE" id="PS51284"/>
    </source>
</evidence>
<evidence type="ECO:0000259" key="6">
    <source>
        <dbReference type="PROSITE" id="PS50135"/>
    </source>
</evidence>
<feature type="compositionally biased region" description="Acidic residues" evidence="5">
    <location>
        <begin position="2404"/>
        <end position="2416"/>
    </location>
</feature>
<evidence type="ECO:0000313" key="9">
    <source>
        <dbReference type="EMBL" id="KAF6417716.1"/>
    </source>
</evidence>
<evidence type="ECO:0000313" key="10">
    <source>
        <dbReference type="Proteomes" id="UP000550707"/>
    </source>
</evidence>
<feature type="domain" description="EF-hand" evidence="7">
    <location>
        <begin position="111"/>
        <end position="146"/>
    </location>
</feature>
<dbReference type="SUPFAM" id="SSF57850">
    <property type="entry name" value="RING/U-box"/>
    <property type="match status" value="2"/>
</dbReference>
<dbReference type="InterPro" id="IPR008979">
    <property type="entry name" value="Galactose-bd-like_sf"/>
</dbReference>
<keyword evidence="10" id="KW-1185">Reference proteome</keyword>
<dbReference type="EMBL" id="JACASF010000019">
    <property type="protein sequence ID" value="KAF6417716.1"/>
    <property type="molecule type" value="Genomic_DNA"/>
</dbReference>
<feature type="region of interest" description="Disordered" evidence="5">
    <location>
        <begin position="2032"/>
        <end position="2084"/>
    </location>
</feature>
<feature type="domain" description="DOC" evidence="8">
    <location>
        <begin position="226"/>
        <end position="405"/>
    </location>
</feature>
<comment type="caution">
    <text evidence="9">The sequence shown here is derived from an EMBL/GenBank/DDBJ whole genome shotgun (WGS) entry which is preliminary data.</text>
</comment>
<evidence type="ECO:0000256" key="2">
    <source>
        <dbReference type="ARBA" id="ARBA00022771"/>
    </source>
</evidence>
<dbReference type="PROSITE" id="PS51284">
    <property type="entry name" value="DOC"/>
    <property type="match status" value="1"/>
</dbReference>
<dbReference type="Gene3D" id="3.30.60.90">
    <property type="match status" value="2"/>
</dbReference>
<evidence type="ECO:0000256" key="1">
    <source>
        <dbReference type="ARBA" id="ARBA00022723"/>
    </source>
</evidence>
<dbReference type="InterPro" id="IPR040099">
    <property type="entry name" value="ZZEF1"/>
</dbReference>
<dbReference type="Pfam" id="PF03256">
    <property type="entry name" value="ANAPC10"/>
    <property type="match status" value="1"/>
</dbReference>
<dbReference type="InterPro" id="IPR043145">
    <property type="entry name" value="Znf_ZZ_sf"/>
</dbReference>
<evidence type="ECO:0000256" key="4">
    <source>
        <dbReference type="PROSITE-ProRule" id="PRU00228"/>
    </source>
</evidence>
<dbReference type="PANTHER" id="PTHR22772:SF4">
    <property type="entry name" value="ZINC FINGER ZZ-TYPE AND EF-HAND DOMAIN-CONTAINING PROTEIN 1"/>
    <property type="match status" value="1"/>
</dbReference>
<feature type="region of interest" description="Disordered" evidence="5">
    <location>
        <begin position="2404"/>
        <end position="2432"/>
    </location>
</feature>
<evidence type="ECO:0000259" key="7">
    <source>
        <dbReference type="PROSITE" id="PS50222"/>
    </source>
</evidence>
<dbReference type="GO" id="GO:0005509">
    <property type="term" value="F:calcium ion binding"/>
    <property type="evidence" value="ECO:0007669"/>
    <property type="project" value="InterPro"/>
</dbReference>
<dbReference type="InterPro" id="IPR002048">
    <property type="entry name" value="EF_hand_dom"/>
</dbReference>
<protein>
    <submittedName>
        <fullName evidence="9">Zinc finger ZZ-type and EF-hand domain containing 1</fullName>
    </submittedName>
</protein>
<evidence type="ECO:0000256" key="3">
    <source>
        <dbReference type="ARBA" id="ARBA00022833"/>
    </source>
</evidence>
<dbReference type="SUPFAM" id="SSF49785">
    <property type="entry name" value="Galactose-binding domain-like"/>
    <property type="match status" value="1"/>
</dbReference>
<dbReference type="InterPro" id="IPR041986">
    <property type="entry name" value="ZZEF1_ZZ"/>
</dbReference>
<dbReference type="Proteomes" id="UP000550707">
    <property type="component" value="Unassembled WGS sequence"/>
</dbReference>
<accession>A0A7J8D3W2</accession>
<dbReference type="InterPro" id="IPR004939">
    <property type="entry name" value="APC_su10/DOC_dom"/>
</dbReference>
<keyword evidence="1" id="KW-0479">Metal-binding</keyword>
<keyword evidence="3" id="KW-0862">Zinc</keyword>
<organism evidence="9 10">
    <name type="scientific">Molossus molossus</name>
    <name type="common">Pallas' mastiff bat</name>
    <name type="synonym">Vespertilio molossus</name>
    <dbReference type="NCBI Taxonomy" id="27622"/>
    <lineage>
        <taxon>Eukaryota</taxon>
        <taxon>Metazoa</taxon>
        <taxon>Chordata</taxon>
        <taxon>Craniata</taxon>
        <taxon>Vertebrata</taxon>
        <taxon>Euteleostomi</taxon>
        <taxon>Mammalia</taxon>
        <taxon>Eutheria</taxon>
        <taxon>Laurasiatheria</taxon>
        <taxon>Chiroptera</taxon>
        <taxon>Yangochiroptera</taxon>
        <taxon>Molossidae</taxon>
        <taxon>Molossus</taxon>
    </lineage>
</organism>
<dbReference type="Gene3D" id="2.60.120.260">
    <property type="entry name" value="Galactose-binding domain-like"/>
    <property type="match status" value="1"/>
</dbReference>
<dbReference type="Gene3D" id="1.10.238.10">
    <property type="entry name" value="EF-hand"/>
    <property type="match status" value="1"/>
</dbReference>
<dbReference type="PROSITE" id="PS50222">
    <property type="entry name" value="EF_HAND_2"/>
    <property type="match status" value="1"/>
</dbReference>
<feature type="domain" description="ZZ-type" evidence="6">
    <location>
        <begin position="1827"/>
        <end position="1882"/>
    </location>
</feature>
<feature type="compositionally biased region" description="Basic and acidic residues" evidence="5">
    <location>
        <begin position="1447"/>
        <end position="1471"/>
    </location>
</feature>
<dbReference type="PANTHER" id="PTHR22772">
    <property type="entry name" value="NOVEL ZZ TYPE ZINC FINGER DOMAIN CONTAINING PROTEIN"/>
    <property type="match status" value="1"/>
</dbReference>
<dbReference type="Pfam" id="PF00569">
    <property type="entry name" value="ZZ"/>
    <property type="match status" value="2"/>
</dbReference>
<dbReference type="InterPro" id="IPR000433">
    <property type="entry name" value="Znf_ZZ"/>
</dbReference>
<dbReference type="InterPro" id="IPR047052">
    <property type="entry name" value="ZZEF1_APC10"/>
</dbReference>
<feature type="region of interest" description="Disordered" evidence="5">
    <location>
        <begin position="1"/>
        <end position="47"/>
    </location>
</feature>
<gene>
    <name evidence="9" type="ORF">HJG59_020272</name>
</gene>
<dbReference type="CDD" id="cd02343">
    <property type="entry name" value="ZZ_EF"/>
    <property type="match status" value="1"/>
</dbReference>
<feature type="compositionally biased region" description="Low complexity" evidence="5">
    <location>
        <begin position="1516"/>
        <end position="1532"/>
    </location>
</feature>
<dbReference type="GO" id="GO:0008270">
    <property type="term" value="F:zinc ion binding"/>
    <property type="evidence" value="ECO:0007669"/>
    <property type="project" value="UniProtKB-KW"/>
</dbReference>
<name>A0A7J8D3W2_MOLMO</name>
<keyword evidence="2 4" id="KW-0863">Zinc-finger</keyword>
<dbReference type="CDD" id="cd08667">
    <property type="entry name" value="APC10-ZZEF1"/>
    <property type="match status" value="1"/>
</dbReference>
<dbReference type="CDD" id="cd02249">
    <property type="entry name" value="ZZ"/>
    <property type="match status" value="1"/>
</dbReference>
<dbReference type="PROSITE" id="PS01357">
    <property type="entry name" value="ZF_ZZ_1"/>
    <property type="match status" value="1"/>
</dbReference>
<evidence type="ECO:0000256" key="5">
    <source>
        <dbReference type="SAM" id="MobiDB-lite"/>
    </source>
</evidence>
<proteinExistence type="predicted"/>
<reference evidence="9 10" key="1">
    <citation type="journal article" date="2020" name="Nature">
        <title>Six reference-quality genomes reveal evolution of bat adaptations.</title>
        <authorList>
            <person name="Jebb D."/>
            <person name="Huang Z."/>
            <person name="Pippel M."/>
            <person name="Hughes G.M."/>
            <person name="Lavrichenko K."/>
            <person name="Devanna P."/>
            <person name="Winkler S."/>
            <person name="Jermiin L.S."/>
            <person name="Skirmuntt E.C."/>
            <person name="Katzourakis A."/>
            <person name="Burkitt-Gray L."/>
            <person name="Ray D.A."/>
            <person name="Sullivan K.A.M."/>
            <person name="Roscito J.G."/>
            <person name="Kirilenko B.M."/>
            <person name="Davalos L.M."/>
            <person name="Corthals A.P."/>
            <person name="Power M.L."/>
            <person name="Jones G."/>
            <person name="Ransome R.D."/>
            <person name="Dechmann D.K.N."/>
            <person name="Locatelli A.G."/>
            <person name="Puechmaille S.J."/>
            <person name="Fedrigo O."/>
            <person name="Jarvis E.D."/>
            <person name="Hiller M."/>
            <person name="Vernes S.C."/>
            <person name="Myers E.W."/>
            <person name="Teeling E.C."/>
        </authorList>
    </citation>
    <scope>NUCLEOTIDE SEQUENCE [LARGE SCALE GENOMIC DNA]</scope>
    <source>
        <strain evidence="9">MMolMol1</strain>
        <tissue evidence="9">Muscle</tissue>
    </source>
</reference>
<dbReference type="InterPro" id="IPR011992">
    <property type="entry name" value="EF-hand-dom_pair"/>
</dbReference>